<dbReference type="Proteomes" id="UP000515131">
    <property type="component" value="Unplaced"/>
</dbReference>
<feature type="region of interest" description="Disordered" evidence="1">
    <location>
        <begin position="416"/>
        <end position="438"/>
    </location>
</feature>
<keyword evidence="2" id="KW-0472">Membrane</keyword>
<name>A0A6P6HP02_PUMCO</name>
<dbReference type="GO" id="GO:0005886">
    <property type="term" value="C:plasma membrane"/>
    <property type="evidence" value="ECO:0007669"/>
    <property type="project" value="TreeGrafter"/>
</dbReference>
<dbReference type="CTD" id="54900"/>
<feature type="region of interest" description="Disordered" evidence="1">
    <location>
        <begin position="275"/>
        <end position="329"/>
    </location>
</feature>
<keyword evidence="3" id="KW-1185">Reference proteome</keyword>
<evidence type="ECO:0000313" key="6">
    <source>
        <dbReference type="RefSeq" id="XP_025776999.1"/>
    </source>
</evidence>
<sequence>MEMDMITPTLSEIRGGTSEARTLQETGGSLDSGSSPSPVRESPAAQTVSCLCTGYTPRNSKCCLAASSTRWCMGVAQVPAGWTPAQRAPSLHKDHSSAIFSGFAGFLAILLTTMIFYGLWNWNKLKKRQVPYFRVTIMPLLTLSRPRQGAKNIYDSLPQRQEDLGRRQSRSNRIFSTESLLSRHSESPPSEHVLSQAGNVLWVHRDHYPANGYTVGIYDNATGLQMRGDLTPSAHYVNVTATRDCLSISSEDSRDYINVPTAGQIAETLLASANATPTNSFAPPSAQKLELTEEREQGCGNASDRTSFWSPRSESDDPPSDEESSSETSNDYVNMAGLNLEAIRGKQPWMVSQCYRDYENVPSAHASGNRQRAEEEVTSSNTDHVEGRTDGPGTHVQFVMQSGRFVALGDYVTYPPSAQKETSQMKHGEERPNEASDDYENVLAANFGDVDPKGPDA</sequence>
<reference evidence="4 5" key="1">
    <citation type="submission" date="2025-04" db="UniProtKB">
        <authorList>
            <consortium name="RefSeq"/>
        </authorList>
    </citation>
    <scope>IDENTIFICATION</scope>
    <source>
        <tissue evidence="4 5">Blood</tissue>
    </source>
</reference>
<evidence type="ECO:0000256" key="2">
    <source>
        <dbReference type="SAM" id="Phobius"/>
    </source>
</evidence>
<dbReference type="PANTHER" id="PTHR24091:SF0">
    <property type="entry name" value="LYMPHOCYTE TRANSMEMBRANE ADAPTER 1"/>
    <property type="match status" value="1"/>
</dbReference>
<gene>
    <name evidence="4 5 6" type="primary">LAX1</name>
</gene>
<feature type="transmembrane region" description="Helical" evidence="2">
    <location>
        <begin position="98"/>
        <end position="120"/>
    </location>
</feature>
<accession>A0A6P6HP02</accession>
<dbReference type="KEGG" id="pcoo:112857879"/>
<dbReference type="GeneID" id="112857879"/>
<dbReference type="PANTHER" id="PTHR24091">
    <property type="entry name" value="LYMPHOCYTE TRANSMEMBRANE ADAPTER 1"/>
    <property type="match status" value="1"/>
</dbReference>
<dbReference type="RefSeq" id="XP_025776998.1">
    <property type="nucleotide sequence ID" value="XM_025921213.1"/>
</dbReference>
<keyword evidence="2 4" id="KW-0812">Transmembrane</keyword>
<evidence type="ECO:0000313" key="4">
    <source>
        <dbReference type="RefSeq" id="XP_025776997.1"/>
    </source>
</evidence>
<keyword evidence="2" id="KW-1133">Transmembrane helix</keyword>
<dbReference type="Pfam" id="PF15681">
    <property type="entry name" value="LAX"/>
    <property type="match status" value="1"/>
</dbReference>
<feature type="compositionally biased region" description="Basic and acidic residues" evidence="1">
    <location>
        <begin position="423"/>
        <end position="434"/>
    </location>
</feature>
<evidence type="ECO:0000256" key="1">
    <source>
        <dbReference type="SAM" id="MobiDB-lite"/>
    </source>
</evidence>
<dbReference type="RefSeq" id="XP_025776999.1">
    <property type="nucleotide sequence ID" value="XM_025921214.1"/>
</dbReference>
<organism evidence="3 5">
    <name type="scientific">Puma concolor</name>
    <name type="common">Mountain lion</name>
    <name type="synonym">Felis concolor</name>
    <dbReference type="NCBI Taxonomy" id="9696"/>
    <lineage>
        <taxon>Eukaryota</taxon>
        <taxon>Metazoa</taxon>
        <taxon>Chordata</taxon>
        <taxon>Craniata</taxon>
        <taxon>Vertebrata</taxon>
        <taxon>Euteleostomi</taxon>
        <taxon>Mammalia</taxon>
        <taxon>Eutheria</taxon>
        <taxon>Laurasiatheria</taxon>
        <taxon>Carnivora</taxon>
        <taxon>Feliformia</taxon>
        <taxon>Felidae</taxon>
        <taxon>Felinae</taxon>
        <taxon>Puma</taxon>
    </lineage>
</organism>
<feature type="region of interest" description="Disordered" evidence="1">
    <location>
        <begin position="363"/>
        <end position="392"/>
    </location>
</feature>
<feature type="compositionally biased region" description="Acidic residues" evidence="1">
    <location>
        <begin position="316"/>
        <end position="325"/>
    </location>
</feature>
<dbReference type="InterPro" id="IPR031393">
    <property type="entry name" value="LAX"/>
</dbReference>
<dbReference type="RefSeq" id="XP_025776997.1">
    <property type="nucleotide sequence ID" value="XM_025921212.1"/>
</dbReference>
<feature type="region of interest" description="Disordered" evidence="1">
    <location>
        <begin position="1"/>
        <end position="42"/>
    </location>
</feature>
<protein>
    <submittedName>
        <fullName evidence="4 5">Lymphocyte transmembrane adapter 1 isoform X1</fullName>
    </submittedName>
</protein>
<dbReference type="AlphaFoldDB" id="A0A6P6HP02"/>
<evidence type="ECO:0000313" key="5">
    <source>
        <dbReference type="RefSeq" id="XP_025776998.1"/>
    </source>
</evidence>
<dbReference type="GO" id="GO:0050868">
    <property type="term" value="P:negative regulation of T cell activation"/>
    <property type="evidence" value="ECO:0007669"/>
    <property type="project" value="TreeGrafter"/>
</dbReference>
<dbReference type="GO" id="GO:0050851">
    <property type="term" value="P:antigen receptor-mediated signaling pathway"/>
    <property type="evidence" value="ECO:0007669"/>
    <property type="project" value="TreeGrafter"/>
</dbReference>
<dbReference type="GO" id="GO:0006955">
    <property type="term" value="P:immune response"/>
    <property type="evidence" value="ECO:0007669"/>
    <property type="project" value="InterPro"/>
</dbReference>
<feature type="compositionally biased region" description="Low complexity" evidence="1">
    <location>
        <begin position="27"/>
        <end position="38"/>
    </location>
</feature>
<proteinExistence type="predicted"/>
<dbReference type="GO" id="GO:0046649">
    <property type="term" value="P:lymphocyte activation"/>
    <property type="evidence" value="ECO:0007669"/>
    <property type="project" value="TreeGrafter"/>
</dbReference>
<evidence type="ECO:0000313" key="3">
    <source>
        <dbReference type="Proteomes" id="UP000515131"/>
    </source>
</evidence>
<dbReference type="GO" id="GO:0035556">
    <property type="term" value="P:intracellular signal transduction"/>
    <property type="evidence" value="ECO:0007669"/>
    <property type="project" value="TreeGrafter"/>
</dbReference>